<evidence type="ECO:0000256" key="6">
    <source>
        <dbReference type="ARBA" id="ARBA00023077"/>
    </source>
</evidence>
<feature type="domain" description="TonB-dependent receptor-like beta-barrel" evidence="11">
    <location>
        <begin position="386"/>
        <end position="711"/>
    </location>
</feature>
<dbReference type="PANTHER" id="PTHR30069">
    <property type="entry name" value="TONB-DEPENDENT OUTER MEMBRANE RECEPTOR"/>
    <property type="match status" value="1"/>
</dbReference>
<dbReference type="Gene3D" id="2.40.170.20">
    <property type="entry name" value="TonB-dependent receptor, beta-barrel domain"/>
    <property type="match status" value="1"/>
</dbReference>
<name>A0AAN2C934_UNVUL</name>
<evidence type="ECO:0000256" key="3">
    <source>
        <dbReference type="ARBA" id="ARBA00022452"/>
    </source>
</evidence>
<proteinExistence type="inferred from homology"/>
<evidence type="ECO:0000256" key="7">
    <source>
        <dbReference type="ARBA" id="ARBA00023136"/>
    </source>
</evidence>
<comment type="similarity">
    <text evidence="10">Belongs to the TonB-dependent receptor family.</text>
</comment>
<dbReference type="GO" id="GO:0044718">
    <property type="term" value="P:siderophore transmembrane transport"/>
    <property type="evidence" value="ECO:0007669"/>
    <property type="project" value="TreeGrafter"/>
</dbReference>
<dbReference type="GO" id="GO:0009279">
    <property type="term" value="C:cell outer membrane"/>
    <property type="evidence" value="ECO:0007669"/>
    <property type="project" value="UniProtKB-SubCell"/>
</dbReference>
<keyword evidence="9" id="KW-0998">Cell outer membrane</keyword>
<accession>A0AAN2C934</accession>
<evidence type="ECO:0000259" key="12">
    <source>
        <dbReference type="Pfam" id="PF07715"/>
    </source>
</evidence>
<keyword evidence="4" id="KW-0812">Transmembrane</keyword>
<dbReference type="Gene3D" id="2.60.40.1120">
    <property type="entry name" value="Carboxypeptidase-like, regulatory domain"/>
    <property type="match status" value="1"/>
</dbReference>
<dbReference type="PANTHER" id="PTHR30069:SF29">
    <property type="entry name" value="HEMOGLOBIN AND HEMOGLOBIN-HAPTOGLOBIN-BINDING PROTEIN 1-RELATED"/>
    <property type="match status" value="1"/>
</dbReference>
<evidence type="ECO:0000256" key="9">
    <source>
        <dbReference type="ARBA" id="ARBA00023237"/>
    </source>
</evidence>
<evidence type="ECO:0000256" key="10">
    <source>
        <dbReference type="RuleBase" id="RU003357"/>
    </source>
</evidence>
<evidence type="ECO:0000256" key="4">
    <source>
        <dbReference type="ARBA" id="ARBA00022692"/>
    </source>
</evidence>
<evidence type="ECO:0000256" key="1">
    <source>
        <dbReference type="ARBA" id="ARBA00004571"/>
    </source>
</evidence>
<dbReference type="AlphaFoldDB" id="A0AAN2C934"/>
<comment type="subcellular location">
    <subcellularLocation>
        <location evidence="1">Cell outer membrane</location>
        <topology evidence="1">Multi-pass membrane protein</topology>
    </subcellularLocation>
</comment>
<dbReference type="Pfam" id="PF07715">
    <property type="entry name" value="Plug"/>
    <property type="match status" value="1"/>
</dbReference>
<dbReference type="Pfam" id="PF13620">
    <property type="entry name" value="CarboxypepD_reg"/>
    <property type="match status" value="1"/>
</dbReference>
<feature type="domain" description="TonB-dependent receptor plug" evidence="12">
    <location>
        <begin position="113"/>
        <end position="205"/>
    </location>
</feature>
<dbReference type="Pfam" id="PF00593">
    <property type="entry name" value="TonB_dep_Rec_b-barrel"/>
    <property type="match status" value="1"/>
</dbReference>
<keyword evidence="5" id="KW-0732">Signal</keyword>
<dbReference type="InterPro" id="IPR037066">
    <property type="entry name" value="Plug_dom_sf"/>
</dbReference>
<evidence type="ECO:0000256" key="8">
    <source>
        <dbReference type="ARBA" id="ARBA00023170"/>
    </source>
</evidence>
<dbReference type="Gene3D" id="2.170.130.10">
    <property type="entry name" value="TonB-dependent receptor, plug domain"/>
    <property type="match status" value="1"/>
</dbReference>
<evidence type="ECO:0000313" key="14">
    <source>
        <dbReference type="Proteomes" id="UP001317532"/>
    </source>
</evidence>
<gene>
    <name evidence="13" type="ORF">WPS_08820</name>
</gene>
<evidence type="ECO:0000313" key="13">
    <source>
        <dbReference type="EMBL" id="BDE05606.1"/>
    </source>
</evidence>
<evidence type="ECO:0008006" key="15">
    <source>
        <dbReference type="Google" id="ProtNLM"/>
    </source>
</evidence>
<organism evidence="13 14">
    <name type="scientific">Vulcanimicrobium alpinum</name>
    <dbReference type="NCBI Taxonomy" id="3016050"/>
    <lineage>
        <taxon>Bacteria</taxon>
        <taxon>Bacillati</taxon>
        <taxon>Vulcanimicrobiota</taxon>
        <taxon>Vulcanimicrobiia</taxon>
        <taxon>Vulcanimicrobiales</taxon>
        <taxon>Vulcanimicrobiaceae</taxon>
        <taxon>Vulcanimicrobium</taxon>
    </lineage>
</organism>
<dbReference type="InterPro" id="IPR000531">
    <property type="entry name" value="Beta-barrel_TonB"/>
</dbReference>
<keyword evidence="8" id="KW-0675">Receptor</keyword>
<dbReference type="InterPro" id="IPR039426">
    <property type="entry name" value="TonB-dep_rcpt-like"/>
</dbReference>
<dbReference type="RefSeq" id="WP_317996635.1">
    <property type="nucleotide sequence ID" value="NZ_AP025523.1"/>
</dbReference>
<dbReference type="InterPro" id="IPR008969">
    <property type="entry name" value="CarboxyPept-like_regulatory"/>
</dbReference>
<keyword evidence="3" id="KW-1134">Transmembrane beta strand</keyword>
<keyword evidence="6 10" id="KW-0798">TonB box</keyword>
<keyword evidence="14" id="KW-1185">Reference proteome</keyword>
<evidence type="ECO:0000259" key="11">
    <source>
        <dbReference type="Pfam" id="PF00593"/>
    </source>
</evidence>
<evidence type="ECO:0000256" key="2">
    <source>
        <dbReference type="ARBA" id="ARBA00022448"/>
    </source>
</evidence>
<dbReference type="InterPro" id="IPR012910">
    <property type="entry name" value="Plug_dom"/>
</dbReference>
<keyword evidence="7 10" id="KW-0472">Membrane</keyword>
<dbReference type="InterPro" id="IPR036942">
    <property type="entry name" value="Beta-barrel_TonB_sf"/>
</dbReference>
<keyword evidence="2" id="KW-0813">Transport</keyword>
<dbReference type="KEGG" id="vab:WPS_08820"/>
<dbReference type="EMBL" id="AP025523">
    <property type="protein sequence ID" value="BDE05606.1"/>
    <property type="molecule type" value="Genomic_DNA"/>
</dbReference>
<sequence length="758" mass="77870">MPVPLLAAAALGCCGVSGSVTSVDGVPLRAHVHAGGTASADADSDTAGRFRLQLPAGRYRVVISAPGYAPAITDVVVHEGERLDVALEPAGAGKLREIGRISVDGRLAPARSTVPSREITRADLTASGYDRAVDALATLPSVTLVKPGGGEPGSAAVVALRGPDPSETRISLDGQPLNDANTGDVDLALFPSAVLGAVEVSEGLGPEDHRGADTIGGEVNLVSLRPTATPQRLLRLSAGSFGTSTIDAGGTGRIGRLGYALAAGSAHSDGYVHDYPVTFSSPQGSTTAVLGSSIAASTALVHLTYDLSPRAKLRARSFTLADTRDLSASETAPLDPRDEAPNALFAGSGPLTRAQTLHATLIGATLPLGAGSLSATSAISDSVNALAGGVGRTPYDFSLADRSATTTMEWSRSAGASTFALGGSTRSETLSSPDQFGETLREHATSAWLRAGADLSAQAHVAASVVTSRWSTFGTSTDGRIGVTVDDGSGGTFRVAAGTGFRAPLLAERYAVPFAQLPPPDQNCVSPNGNPNERAEHATEYELGYGKRFGATTVDATLYRTNLRDPIENFYPLNARCGVDPTVPIAQSSPINAGNVVYQGGALRIAHRFGSAWFATAEYGVNAAYPVSLPAAVSAANPTSGSDLVVGQQFAGIPLQRLTLGVRYARDGAHGALNLAQTSANNWLAQGRYATLDAAIGKRMGGVDVTFAGTNFTNAVSGRFTRIGEGTPYPIPNAAPQPRDALVLQPAALRVILTFTSR</sequence>
<dbReference type="Proteomes" id="UP001317532">
    <property type="component" value="Chromosome"/>
</dbReference>
<dbReference type="SUPFAM" id="SSF56935">
    <property type="entry name" value="Porins"/>
    <property type="match status" value="1"/>
</dbReference>
<protein>
    <recommendedName>
        <fullName evidence="15">TonB-dependent receptor</fullName>
    </recommendedName>
</protein>
<dbReference type="SUPFAM" id="SSF49464">
    <property type="entry name" value="Carboxypeptidase regulatory domain-like"/>
    <property type="match status" value="1"/>
</dbReference>
<reference evidence="13 14" key="1">
    <citation type="journal article" date="2022" name="ISME Commun">
        <title>Vulcanimicrobium alpinus gen. nov. sp. nov., the first cultivated representative of the candidate phylum 'Eremiobacterota', is a metabolically versatile aerobic anoxygenic phototroph.</title>
        <authorList>
            <person name="Yabe S."/>
            <person name="Muto K."/>
            <person name="Abe K."/>
            <person name="Yokota A."/>
            <person name="Staudigel H."/>
            <person name="Tebo B.M."/>
        </authorList>
    </citation>
    <scope>NUCLEOTIDE SEQUENCE [LARGE SCALE GENOMIC DNA]</scope>
    <source>
        <strain evidence="13 14">WC8-2</strain>
    </source>
</reference>
<evidence type="ECO:0000256" key="5">
    <source>
        <dbReference type="ARBA" id="ARBA00022729"/>
    </source>
</evidence>
<dbReference type="GO" id="GO:0015344">
    <property type="term" value="F:siderophore uptake transmembrane transporter activity"/>
    <property type="evidence" value="ECO:0007669"/>
    <property type="project" value="TreeGrafter"/>
</dbReference>